<feature type="domain" description="Isochorismatase-like" evidence="1">
    <location>
        <begin position="13"/>
        <end position="163"/>
    </location>
</feature>
<dbReference type="InterPro" id="IPR050993">
    <property type="entry name" value="Isochorismatase_domain"/>
</dbReference>
<keyword evidence="2" id="KW-0378">Hydrolase</keyword>
<dbReference type="EMBL" id="UPXX01000018">
    <property type="protein sequence ID" value="VBB43174.1"/>
    <property type="molecule type" value="Genomic_DNA"/>
</dbReference>
<sequence>MGDRFLLGKEQVLLVLIDLQERLAAAMEEKVKEMVVGNCLHLLEAARVLHLPVLVTEQYPRGLGPTLEEIRSALTVFQPFEKTTFDCCREIGFIEKVAAAGRPSLLLAGMEAHICVLQTALGLMRAGYIVQVVQDAVCSRTKENFRMGIAEMRDAGAVITATETVLFKLLVKAGTEPFKAISKRLK</sequence>
<accession>A0A653A5D1</accession>
<dbReference type="AlphaFoldDB" id="A0A653A5D1"/>
<dbReference type="PANTHER" id="PTHR14119">
    <property type="entry name" value="HYDROLASE"/>
    <property type="match status" value="1"/>
</dbReference>
<dbReference type="InterPro" id="IPR036380">
    <property type="entry name" value="Isochorismatase-like_sf"/>
</dbReference>
<dbReference type="Gene3D" id="3.40.50.850">
    <property type="entry name" value="Isochorismatase-like"/>
    <property type="match status" value="1"/>
</dbReference>
<dbReference type="Pfam" id="PF00857">
    <property type="entry name" value="Isochorismatase"/>
    <property type="match status" value="1"/>
</dbReference>
<organism evidence="2">
    <name type="scientific">Uncultured Desulfatiglans sp</name>
    <dbReference type="NCBI Taxonomy" id="1748965"/>
    <lineage>
        <taxon>Bacteria</taxon>
        <taxon>Pseudomonadati</taxon>
        <taxon>Thermodesulfobacteriota</taxon>
        <taxon>Desulfobacteria</taxon>
        <taxon>Desulfatiglandales</taxon>
        <taxon>Desulfatiglandaceae</taxon>
        <taxon>Desulfatiglans</taxon>
        <taxon>environmental samples</taxon>
    </lineage>
</organism>
<gene>
    <name evidence="2" type="ORF">TRIP_B250269</name>
</gene>
<evidence type="ECO:0000259" key="1">
    <source>
        <dbReference type="Pfam" id="PF00857"/>
    </source>
</evidence>
<reference evidence="2" key="1">
    <citation type="submission" date="2018-07" db="EMBL/GenBank/DDBJ databases">
        <authorList>
            <consortium name="Genoscope - CEA"/>
            <person name="William W."/>
        </authorList>
    </citation>
    <scope>NUCLEOTIDE SEQUENCE</scope>
    <source>
        <strain evidence="2">IK1</strain>
    </source>
</reference>
<dbReference type="PANTHER" id="PTHR14119:SF3">
    <property type="entry name" value="ISOCHORISMATASE DOMAIN-CONTAINING PROTEIN 2"/>
    <property type="match status" value="1"/>
</dbReference>
<evidence type="ECO:0000313" key="2">
    <source>
        <dbReference type="EMBL" id="VBB43174.1"/>
    </source>
</evidence>
<dbReference type="GO" id="GO:0016787">
    <property type="term" value="F:hydrolase activity"/>
    <property type="evidence" value="ECO:0007669"/>
    <property type="project" value="UniProtKB-KW"/>
</dbReference>
<dbReference type="InterPro" id="IPR000868">
    <property type="entry name" value="Isochorismatase-like_dom"/>
</dbReference>
<protein>
    <submittedName>
        <fullName evidence="2">Isochorismatase hydrolase</fullName>
    </submittedName>
</protein>
<dbReference type="SUPFAM" id="SSF52499">
    <property type="entry name" value="Isochorismatase-like hydrolases"/>
    <property type="match status" value="1"/>
</dbReference>
<name>A0A653A5D1_UNCDX</name>
<proteinExistence type="predicted"/>